<evidence type="ECO:0000313" key="11">
    <source>
        <dbReference type="EMBL" id="RPB00618.1"/>
    </source>
</evidence>
<keyword evidence="4 7" id="KW-0496">Mitochondrion</keyword>
<dbReference type="PANTHER" id="PTHR11264">
    <property type="entry name" value="URACIL-DNA GLYCOSYLASE"/>
    <property type="match status" value="1"/>
</dbReference>
<evidence type="ECO:0000256" key="4">
    <source>
        <dbReference type="ARBA" id="ARBA00023128"/>
    </source>
</evidence>
<sequence length="304" mass="34332">MHDSWLSVLKDDLLTKDFLELKRFLQSEKARGKTVYPPEQDIYSWSRYTPVSKVKVVILGQDPYHGPNQAHGLAFSVRPPTRAPPSLKNMYIALKKDYPEFTPPPGNLGLLTPWSERGVLLLNACLTVRASEANSHAGKGWEKFTQKVIDVIAARKGVVFLVWGKPAEKRVAKVDRSKHNVLLSVHPSPLSASRGFFDCGHFRKANEWLVERYGEGAEINWSLEPVNQTATVVEKNKPAVTKKAEKVEEEEVGDERELLEMENREVTRVKKKRRTRDSLGEVFDEDEEEAMIQATIAAEAALES</sequence>
<keyword evidence="2 7" id="KW-0227">DNA damage</keyword>
<comment type="catalytic activity">
    <reaction evidence="7 9">
        <text>Hydrolyzes single-stranded DNA or mismatched double-stranded DNA and polynucleotides, releasing free uracil.</text>
        <dbReference type="EC" id="3.2.2.27"/>
    </reaction>
</comment>
<evidence type="ECO:0000256" key="6">
    <source>
        <dbReference type="ARBA" id="ARBA00023242"/>
    </source>
</evidence>
<dbReference type="Proteomes" id="UP000276215">
    <property type="component" value="Unassembled WGS sequence"/>
</dbReference>
<reference evidence="11 12" key="1">
    <citation type="journal article" date="2018" name="Nat. Ecol. Evol.">
        <title>Pezizomycetes genomes reveal the molecular basis of ectomycorrhizal truffle lifestyle.</title>
        <authorList>
            <person name="Murat C."/>
            <person name="Payen T."/>
            <person name="Noel B."/>
            <person name="Kuo A."/>
            <person name="Morin E."/>
            <person name="Chen J."/>
            <person name="Kohler A."/>
            <person name="Krizsan K."/>
            <person name="Balestrini R."/>
            <person name="Da Silva C."/>
            <person name="Montanini B."/>
            <person name="Hainaut M."/>
            <person name="Levati E."/>
            <person name="Barry K.W."/>
            <person name="Belfiori B."/>
            <person name="Cichocki N."/>
            <person name="Clum A."/>
            <person name="Dockter R.B."/>
            <person name="Fauchery L."/>
            <person name="Guy J."/>
            <person name="Iotti M."/>
            <person name="Le Tacon F."/>
            <person name="Lindquist E.A."/>
            <person name="Lipzen A."/>
            <person name="Malagnac F."/>
            <person name="Mello A."/>
            <person name="Molinier V."/>
            <person name="Miyauchi S."/>
            <person name="Poulain J."/>
            <person name="Riccioni C."/>
            <person name="Rubini A."/>
            <person name="Sitrit Y."/>
            <person name="Splivallo R."/>
            <person name="Traeger S."/>
            <person name="Wang M."/>
            <person name="Zifcakova L."/>
            <person name="Wipf D."/>
            <person name="Zambonelli A."/>
            <person name="Paolocci F."/>
            <person name="Nowrousian M."/>
            <person name="Ottonello S."/>
            <person name="Baldrian P."/>
            <person name="Spatafora J.W."/>
            <person name="Henrissat B."/>
            <person name="Nagy L.G."/>
            <person name="Aury J.M."/>
            <person name="Wincker P."/>
            <person name="Grigoriev I.V."/>
            <person name="Bonfante P."/>
            <person name="Martin F.M."/>
        </authorList>
    </citation>
    <scope>NUCLEOTIDE SEQUENCE [LARGE SCALE GENOMIC DNA]</scope>
    <source>
        <strain evidence="11 12">120613-1</strain>
    </source>
</reference>
<proteinExistence type="inferred from homology"/>
<feature type="active site" description="Proton acceptor" evidence="7 8">
    <location>
        <position position="62"/>
    </location>
</feature>
<dbReference type="InterPro" id="IPR002043">
    <property type="entry name" value="UDG_fam1"/>
</dbReference>
<dbReference type="Pfam" id="PF03167">
    <property type="entry name" value="UDG"/>
    <property type="match status" value="1"/>
</dbReference>
<evidence type="ECO:0000259" key="10">
    <source>
        <dbReference type="SMART" id="SM00986"/>
    </source>
</evidence>
<evidence type="ECO:0000256" key="2">
    <source>
        <dbReference type="ARBA" id="ARBA00022763"/>
    </source>
</evidence>
<evidence type="ECO:0000256" key="3">
    <source>
        <dbReference type="ARBA" id="ARBA00022801"/>
    </source>
</evidence>
<protein>
    <recommendedName>
        <fullName evidence="7 9">Uracil-DNA glycosylase</fullName>
        <shortName evidence="7">UDG</shortName>
        <ecNumber evidence="7 9">3.2.2.27</ecNumber>
    </recommendedName>
</protein>
<dbReference type="OrthoDB" id="10031947at2759"/>
<dbReference type="NCBIfam" id="NF003588">
    <property type="entry name" value="PRK05254.1-1"/>
    <property type="match status" value="1"/>
</dbReference>
<dbReference type="SMART" id="SM00986">
    <property type="entry name" value="UDG"/>
    <property type="match status" value="1"/>
</dbReference>
<dbReference type="Gene3D" id="3.40.470.10">
    <property type="entry name" value="Uracil-DNA glycosylase-like domain"/>
    <property type="match status" value="1"/>
</dbReference>
<dbReference type="FunFam" id="3.40.470.10:FF:000007">
    <property type="entry name" value="Uracil-DNA glycosylase"/>
    <property type="match status" value="1"/>
</dbReference>
<dbReference type="SMART" id="SM00987">
    <property type="entry name" value="UreE_C"/>
    <property type="match status" value="1"/>
</dbReference>
<keyword evidence="12" id="KW-1185">Reference proteome</keyword>
<evidence type="ECO:0000256" key="8">
    <source>
        <dbReference type="PROSITE-ProRule" id="PRU10072"/>
    </source>
</evidence>
<comment type="subcellular location">
    <subcellularLocation>
        <location evidence="7">Mitochondrion</location>
    </subcellularLocation>
    <subcellularLocation>
        <location evidence="7">Nucleus</location>
    </subcellularLocation>
</comment>
<keyword evidence="5 7" id="KW-0234">DNA repair</keyword>
<name>A0A3N4JTS4_9PEZI</name>
<gene>
    <name evidence="7" type="primary">UNG1</name>
    <name evidence="11" type="ORF">L873DRAFT_1827550</name>
</gene>
<comment type="function">
    <text evidence="7 9">Excises uracil residues from the DNA which can arise as a result of misincorporation of dUMP residues by DNA polymerase or due to deamination of cytosine.</text>
</comment>
<dbReference type="PANTHER" id="PTHR11264:SF0">
    <property type="entry name" value="URACIL-DNA GLYCOSYLASE"/>
    <property type="match status" value="1"/>
</dbReference>
<evidence type="ECO:0000256" key="7">
    <source>
        <dbReference type="HAMAP-Rule" id="MF_03166"/>
    </source>
</evidence>
<dbReference type="NCBIfam" id="NF003592">
    <property type="entry name" value="PRK05254.1-5"/>
    <property type="match status" value="1"/>
</dbReference>
<evidence type="ECO:0000256" key="1">
    <source>
        <dbReference type="ARBA" id="ARBA00008184"/>
    </source>
</evidence>
<feature type="domain" description="Uracil-DNA glycosylase-like" evidence="10">
    <location>
        <begin position="47"/>
        <end position="209"/>
    </location>
</feature>
<dbReference type="CDD" id="cd10027">
    <property type="entry name" value="UDG-F1-like"/>
    <property type="match status" value="1"/>
</dbReference>
<dbReference type="PROSITE" id="PS00130">
    <property type="entry name" value="U_DNA_GLYCOSYLASE"/>
    <property type="match status" value="1"/>
</dbReference>
<dbReference type="InterPro" id="IPR005122">
    <property type="entry name" value="Uracil-DNA_glycosylase-like"/>
</dbReference>
<evidence type="ECO:0000256" key="5">
    <source>
        <dbReference type="ARBA" id="ARBA00023204"/>
    </source>
</evidence>
<keyword evidence="3 7" id="KW-0378">Hydrolase</keyword>
<dbReference type="EC" id="3.2.2.27" evidence="7 9"/>
<accession>A0A3N4JTS4</accession>
<dbReference type="NCBIfam" id="TIGR00628">
    <property type="entry name" value="ung"/>
    <property type="match status" value="1"/>
</dbReference>
<dbReference type="AlphaFoldDB" id="A0A3N4JTS4"/>
<evidence type="ECO:0000256" key="9">
    <source>
        <dbReference type="RuleBase" id="RU003780"/>
    </source>
</evidence>
<dbReference type="GO" id="GO:0097510">
    <property type="term" value="P:base-excision repair, AP site formation via deaminated base removal"/>
    <property type="evidence" value="ECO:0007669"/>
    <property type="project" value="TreeGrafter"/>
</dbReference>
<keyword evidence="6 7" id="KW-0539">Nucleus</keyword>
<comment type="similarity">
    <text evidence="1 7 9">Belongs to the uracil-DNA glycosylase (UDG) superfamily. UNG family.</text>
</comment>
<evidence type="ECO:0000313" key="12">
    <source>
        <dbReference type="Proteomes" id="UP000276215"/>
    </source>
</evidence>
<dbReference type="SUPFAM" id="SSF52141">
    <property type="entry name" value="Uracil-DNA glycosylase-like"/>
    <property type="match status" value="1"/>
</dbReference>
<dbReference type="InterPro" id="IPR036895">
    <property type="entry name" value="Uracil-DNA_glycosylase-like_sf"/>
</dbReference>
<dbReference type="GO" id="GO:0004844">
    <property type="term" value="F:uracil DNA N-glycosylase activity"/>
    <property type="evidence" value="ECO:0007669"/>
    <property type="project" value="UniProtKB-UniRule"/>
</dbReference>
<dbReference type="NCBIfam" id="NF003589">
    <property type="entry name" value="PRK05254.1-2"/>
    <property type="match status" value="1"/>
</dbReference>
<organism evidence="11 12">
    <name type="scientific">Choiromyces venosus 120613-1</name>
    <dbReference type="NCBI Taxonomy" id="1336337"/>
    <lineage>
        <taxon>Eukaryota</taxon>
        <taxon>Fungi</taxon>
        <taxon>Dikarya</taxon>
        <taxon>Ascomycota</taxon>
        <taxon>Pezizomycotina</taxon>
        <taxon>Pezizomycetes</taxon>
        <taxon>Pezizales</taxon>
        <taxon>Tuberaceae</taxon>
        <taxon>Choiromyces</taxon>
    </lineage>
</organism>
<dbReference type="GO" id="GO:0005634">
    <property type="term" value="C:nucleus"/>
    <property type="evidence" value="ECO:0007669"/>
    <property type="project" value="UniProtKB-SubCell"/>
</dbReference>
<dbReference type="HAMAP" id="MF_00148">
    <property type="entry name" value="UDG"/>
    <property type="match status" value="1"/>
</dbReference>
<dbReference type="EMBL" id="ML120378">
    <property type="protein sequence ID" value="RPB00618.1"/>
    <property type="molecule type" value="Genomic_DNA"/>
</dbReference>
<dbReference type="STRING" id="1336337.A0A3N4JTS4"/>
<dbReference type="GO" id="GO:0005739">
    <property type="term" value="C:mitochondrion"/>
    <property type="evidence" value="ECO:0007669"/>
    <property type="project" value="UniProtKB-SubCell"/>
</dbReference>
<dbReference type="InterPro" id="IPR018085">
    <property type="entry name" value="Ura-DNA_Glyclase_AS"/>
</dbReference>